<dbReference type="EMBL" id="CACVBM020000952">
    <property type="protein sequence ID" value="CAA7024928.1"/>
    <property type="molecule type" value="Genomic_DNA"/>
</dbReference>
<dbReference type="CDD" id="cd00303">
    <property type="entry name" value="retropepsin_like"/>
    <property type="match status" value="1"/>
</dbReference>
<name>A0A6D2IDE1_9BRAS</name>
<keyword evidence="3" id="KW-1185">Reference proteome</keyword>
<gene>
    <name evidence="2" type="ORF">MERR_LOCUS12163</name>
</gene>
<evidence type="ECO:0000256" key="1">
    <source>
        <dbReference type="SAM" id="MobiDB-lite"/>
    </source>
</evidence>
<evidence type="ECO:0000313" key="2">
    <source>
        <dbReference type="EMBL" id="CAA7024928.1"/>
    </source>
</evidence>
<dbReference type="Pfam" id="PF08284">
    <property type="entry name" value="RVP_2"/>
    <property type="match status" value="1"/>
</dbReference>
<organism evidence="2 3">
    <name type="scientific">Microthlaspi erraticum</name>
    <dbReference type="NCBI Taxonomy" id="1685480"/>
    <lineage>
        <taxon>Eukaryota</taxon>
        <taxon>Viridiplantae</taxon>
        <taxon>Streptophyta</taxon>
        <taxon>Embryophyta</taxon>
        <taxon>Tracheophyta</taxon>
        <taxon>Spermatophyta</taxon>
        <taxon>Magnoliopsida</taxon>
        <taxon>eudicotyledons</taxon>
        <taxon>Gunneridae</taxon>
        <taxon>Pentapetalae</taxon>
        <taxon>rosids</taxon>
        <taxon>malvids</taxon>
        <taxon>Brassicales</taxon>
        <taxon>Brassicaceae</taxon>
        <taxon>Coluteocarpeae</taxon>
        <taxon>Microthlaspi</taxon>
    </lineage>
</organism>
<dbReference type="AlphaFoldDB" id="A0A6D2IDE1"/>
<evidence type="ECO:0000313" key="3">
    <source>
        <dbReference type="Proteomes" id="UP000467841"/>
    </source>
</evidence>
<dbReference type="Proteomes" id="UP000467841">
    <property type="component" value="Unassembled WGS sequence"/>
</dbReference>
<proteinExistence type="predicted"/>
<reference evidence="2" key="1">
    <citation type="submission" date="2020-01" db="EMBL/GenBank/DDBJ databases">
        <authorList>
            <person name="Mishra B."/>
        </authorList>
    </citation>
    <scope>NUCLEOTIDE SEQUENCE [LARGE SCALE GENOMIC DNA]</scope>
</reference>
<dbReference type="Gene3D" id="2.40.70.10">
    <property type="entry name" value="Acid Proteases"/>
    <property type="match status" value="1"/>
</dbReference>
<dbReference type="InterPro" id="IPR021109">
    <property type="entry name" value="Peptidase_aspartic_dom_sf"/>
</dbReference>
<protein>
    <submittedName>
        <fullName evidence="2">Uncharacterized protein</fullName>
    </submittedName>
</protein>
<sequence length="265" mass="28056">MAGEASEDASVGLRAGTAPGGGGAPAQGRDDLVVGLLTQLVARFLAEVPQWGTGSTSSGRGASSTWCCRGRSAEGCGFWCVALSEDYGAHAEDWPLRVGDFESHVLFDFGPSNCFITPEHAEKSGIRNSAGESAGMVKVAGGGFLSTLGHARGVDIEIAGLSMPADLVISTVELYDVILVMDWLSHYRVHLDSYRGRAVFEREVGRLVYQGMRPNSGSIVISAIQAEQLLERGCEAYMATISMSELGAGVAMEVVKVVQDFENVF</sequence>
<accession>A0A6D2IDE1</accession>
<comment type="caution">
    <text evidence="2">The sequence shown here is derived from an EMBL/GenBank/DDBJ whole genome shotgun (WGS) entry which is preliminary data.</text>
</comment>
<feature type="region of interest" description="Disordered" evidence="1">
    <location>
        <begin position="1"/>
        <end position="25"/>
    </location>
</feature>
<dbReference type="OrthoDB" id="1113481at2759"/>